<dbReference type="InterPro" id="IPR013325">
    <property type="entry name" value="RNA_pol_sigma_r2"/>
</dbReference>
<comment type="caution">
    <text evidence="9">The sequence shown here is derived from an EMBL/GenBank/DDBJ whole genome shotgun (WGS) entry which is preliminary data.</text>
</comment>
<keyword evidence="4 6" id="KW-0238">DNA-binding</keyword>
<dbReference type="InterPro" id="IPR039425">
    <property type="entry name" value="RNA_pol_sigma-70-like"/>
</dbReference>
<feature type="domain" description="RNA polymerase sigma-70 region 2" evidence="7">
    <location>
        <begin position="10"/>
        <end position="76"/>
    </location>
</feature>
<dbReference type="InterPro" id="IPR013324">
    <property type="entry name" value="RNA_pol_sigma_r3/r4-like"/>
</dbReference>
<evidence type="ECO:0000256" key="1">
    <source>
        <dbReference type="ARBA" id="ARBA00010641"/>
    </source>
</evidence>
<dbReference type="RefSeq" id="WP_234866965.1">
    <property type="nucleotide sequence ID" value="NZ_JAKEVY010000004.1"/>
</dbReference>
<evidence type="ECO:0000256" key="5">
    <source>
        <dbReference type="ARBA" id="ARBA00023163"/>
    </source>
</evidence>
<reference evidence="9 10" key="1">
    <citation type="submission" date="2022-01" db="EMBL/GenBank/DDBJ databases">
        <title>Flavihumibacter sp. nov., isolated from sediment of a river.</title>
        <authorList>
            <person name="Liu H."/>
        </authorList>
    </citation>
    <scope>NUCLEOTIDE SEQUENCE [LARGE SCALE GENOMIC DNA]</scope>
    <source>
        <strain evidence="9 10">RY-1</strain>
    </source>
</reference>
<feature type="domain" description="RNA polymerase sigma factor 70 region 4 type 2" evidence="8">
    <location>
        <begin position="103"/>
        <end position="153"/>
    </location>
</feature>
<dbReference type="InterPro" id="IPR007627">
    <property type="entry name" value="RNA_pol_sigma70_r2"/>
</dbReference>
<dbReference type="SUPFAM" id="SSF88946">
    <property type="entry name" value="Sigma2 domain of RNA polymerase sigma factors"/>
    <property type="match status" value="1"/>
</dbReference>
<dbReference type="Pfam" id="PF04542">
    <property type="entry name" value="Sigma70_r2"/>
    <property type="match status" value="1"/>
</dbReference>
<dbReference type="NCBIfam" id="TIGR02937">
    <property type="entry name" value="sigma70-ECF"/>
    <property type="match status" value="1"/>
</dbReference>
<evidence type="ECO:0000313" key="9">
    <source>
        <dbReference type="EMBL" id="MCF1716013.1"/>
    </source>
</evidence>
<dbReference type="EMBL" id="JAKEVY010000004">
    <property type="protein sequence ID" value="MCF1716013.1"/>
    <property type="molecule type" value="Genomic_DNA"/>
</dbReference>
<dbReference type="Gene3D" id="1.10.1740.10">
    <property type="match status" value="1"/>
</dbReference>
<accession>A0ABS9BLK7</accession>
<dbReference type="PROSITE" id="PS01063">
    <property type="entry name" value="SIGMA70_ECF"/>
    <property type="match status" value="1"/>
</dbReference>
<dbReference type="PANTHER" id="PTHR43133">
    <property type="entry name" value="RNA POLYMERASE ECF-TYPE SIGMA FACTO"/>
    <property type="match status" value="1"/>
</dbReference>
<evidence type="ECO:0000256" key="2">
    <source>
        <dbReference type="ARBA" id="ARBA00023015"/>
    </source>
</evidence>
<proteinExistence type="inferred from homology"/>
<keyword evidence="3 6" id="KW-0731">Sigma factor</keyword>
<keyword evidence="2 6" id="KW-0805">Transcription regulation</keyword>
<dbReference type="PANTHER" id="PTHR43133:SF45">
    <property type="entry name" value="RNA POLYMERASE ECF-TYPE SIGMA FACTOR"/>
    <property type="match status" value="1"/>
</dbReference>
<evidence type="ECO:0000259" key="8">
    <source>
        <dbReference type="Pfam" id="PF08281"/>
    </source>
</evidence>
<comment type="similarity">
    <text evidence="1 6">Belongs to the sigma-70 factor family. ECF subfamily.</text>
</comment>
<dbReference type="Gene3D" id="1.10.10.10">
    <property type="entry name" value="Winged helix-like DNA-binding domain superfamily/Winged helix DNA-binding domain"/>
    <property type="match status" value="1"/>
</dbReference>
<dbReference type="InterPro" id="IPR013249">
    <property type="entry name" value="RNA_pol_sigma70_r4_t2"/>
</dbReference>
<dbReference type="Proteomes" id="UP001200145">
    <property type="component" value="Unassembled WGS sequence"/>
</dbReference>
<dbReference type="Pfam" id="PF08281">
    <property type="entry name" value="Sigma70_r4_2"/>
    <property type="match status" value="1"/>
</dbReference>
<protein>
    <recommendedName>
        <fullName evidence="6">RNA polymerase sigma factor</fullName>
    </recommendedName>
</protein>
<dbReference type="InterPro" id="IPR014284">
    <property type="entry name" value="RNA_pol_sigma-70_dom"/>
</dbReference>
<evidence type="ECO:0000259" key="7">
    <source>
        <dbReference type="Pfam" id="PF04542"/>
    </source>
</evidence>
<evidence type="ECO:0000313" key="10">
    <source>
        <dbReference type="Proteomes" id="UP001200145"/>
    </source>
</evidence>
<keyword evidence="5 6" id="KW-0804">Transcription</keyword>
<name>A0ABS9BLK7_9BACT</name>
<keyword evidence="10" id="KW-1185">Reference proteome</keyword>
<gene>
    <name evidence="9" type="ORF">L0U88_15340</name>
</gene>
<dbReference type="InterPro" id="IPR000838">
    <property type="entry name" value="RNA_pol_sigma70_ECF_CS"/>
</dbReference>
<evidence type="ECO:0000256" key="3">
    <source>
        <dbReference type="ARBA" id="ARBA00023082"/>
    </source>
</evidence>
<organism evidence="9 10">
    <name type="scientific">Flavihumibacter fluminis</name>
    <dbReference type="NCBI Taxonomy" id="2909236"/>
    <lineage>
        <taxon>Bacteria</taxon>
        <taxon>Pseudomonadati</taxon>
        <taxon>Bacteroidota</taxon>
        <taxon>Chitinophagia</taxon>
        <taxon>Chitinophagales</taxon>
        <taxon>Chitinophagaceae</taxon>
        <taxon>Flavihumibacter</taxon>
    </lineage>
</organism>
<evidence type="ECO:0000256" key="6">
    <source>
        <dbReference type="RuleBase" id="RU000716"/>
    </source>
</evidence>
<evidence type="ECO:0000256" key="4">
    <source>
        <dbReference type="ARBA" id="ARBA00023125"/>
    </source>
</evidence>
<dbReference type="InterPro" id="IPR036388">
    <property type="entry name" value="WH-like_DNA-bd_sf"/>
</dbReference>
<dbReference type="SUPFAM" id="SSF88659">
    <property type="entry name" value="Sigma3 and sigma4 domains of RNA polymerase sigma factors"/>
    <property type="match status" value="1"/>
</dbReference>
<sequence length="163" mass="19398">MKQHKEFTDLYEQYAPGILKLCMGYTGDRTQAEDLLQEVFLSVWNNMHKFRQEASWKTWIYRIAVNTCLTYLRKRKLKTVDIDEHPVAQLQEEKSNREQEVQLLYTCISKLPEADRLLISMVLEDQSYEEIAAVVDISVNNLRVKIHRIKKQLTEIYNQYARL</sequence>